<evidence type="ECO:0000313" key="2">
    <source>
        <dbReference type="Proteomes" id="UP000234748"/>
    </source>
</evidence>
<proteinExistence type="predicted"/>
<keyword evidence="2" id="KW-1185">Reference proteome</keyword>
<dbReference type="InterPro" id="IPR044543">
    <property type="entry name" value="YHJQ-like"/>
</dbReference>
<dbReference type="Proteomes" id="UP000234748">
    <property type="component" value="Unassembled WGS sequence"/>
</dbReference>
<dbReference type="RefSeq" id="WP_101641087.1">
    <property type="nucleotide sequence ID" value="NZ_PGUY01000021.1"/>
</dbReference>
<dbReference type="Gene3D" id="1.20.1270.360">
    <property type="match status" value="1"/>
</dbReference>
<dbReference type="CDD" id="cd08026">
    <property type="entry name" value="DUF326"/>
    <property type="match status" value="1"/>
</dbReference>
<comment type="caution">
    <text evidence="1">The sequence shown here is derived from an EMBL/GenBank/DDBJ whole genome shotgun (WGS) entry which is preliminary data.</text>
</comment>
<evidence type="ECO:0000313" key="1">
    <source>
        <dbReference type="EMBL" id="PLT30525.1"/>
    </source>
</evidence>
<dbReference type="Pfam" id="PF03860">
    <property type="entry name" value="Csp"/>
    <property type="match status" value="1"/>
</dbReference>
<dbReference type="AlphaFoldDB" id="A0A2N5M865"/>
<accession>A0A2N5M865</accession>
<sequence length="117" mass="13314">MSAPVASSERLRTYLRECAEACNACAEACEYCYRECLRSEDVRREALRLVRDCADVCNLVRQLITRESPYSRVLCSVAANICDASARACEQYEDDYCRRCAEACRRCADACRELCIN</sequence>
<dbReference type="PANTHER" id="PTHR37310:SF1">
    <property type="entry name" value="CYTOPLASMIC PROTEIN"/>
    <property type="match status" value="1"/>
</dbReference>
<reference evidence="1 2" key="1">
    <citation type="submission" date="2017-11" db="EMBL/GenBank/DDBJ databases">
        <title>Comparitive Functional Genomics of Dry Heat Resistant strains isolated from the Viking Spacecraft.</title>
        <authorList>
            <person name="Seuylemezian A."/>
            <person name="Cooper K."/>
            <person name="Vaishampayan P."/>
        </authorList>
    </citation>
    <scope>NUCLEOTIDE SEQUENCE [LARGE SCALE GENOMIC DNA]</scope>
    <source>
        <strain evidence="1 2">V1-29</strain>
    </source>
</reference>
<name>A0A2N5M865_9BACI</name>
<dbReference type="InterPro" id="IPR005560">
    <property type="entry name" value="Csp_YhjQ"/>
</dbReference>
<protein>
    <submittedName>
        <fullName evidence="1">Four-helix bundle copper-binding protein</fullName>
    </submittedName>
</protein>
<organism evidence="1 2">
    <name type="scientific">Peribacillus deserti</name>
    <dbReference type="NCBI Taxonomy" id="673318"/>
    <lineage>
        <taxon>Bacteria</taxon>
        <taxon>Bacillati</taxon>
        <taxon>Bacillota</taxon>
        <taxon>Bacilli</taxon>
        <taxon>Bacillales</taxon>
        <taxon>Bacillaceae</taxon>
        <taxon>Peribacillus</taxon>
    </lineage>
</organism>
<dbReference type="EMBL" id="PGUY01000021">
    <property type="protein sequence ID" value="PLT30525.1"/>
    <property type="molecule type" value="Genomic_DNA"/>
</dbReference>
<gene>
    <name evidence="1" type="ORF">CUU66_07655</name>
</gene>
<dbReference type="OrthoDB" id="5396211at2"/>
<dbReference type="PANTHER" id="PTHR37310">
    <property type="entry name" value="CYTOPLASMIC PROTEIN-RELATED"/>
    <property type="match status" value="1"/>
</dbReference>